<evidence type="ECO:0000256" key="1">
    <source>
        <dbReference type="SAM" id="Phobius"/>
    </source>
</evidence>
<keyword evidence="3" id="KW-1185">Reference proteome</keyword>
<accession>A0AAJ1WFJ7</accession>
<reference evidence="2 3" key="1">
    <citation type="submission" date="2023-07" db="EMBL/GenBank/DDBJ databases">
        <title>Sorghum-associated microbial communities from plants grown in Nebraska, USA.</title>
        <authorList>
            <person name="Schachtman D."/>
        </authorList>
    </citation>
    <scope>NUCLEOTIDE SEQUENCE [LARGE SCALE GENOMIC DNA]</scope>
    <source>
        <strain evidence="2 3">DS1001</strain>
    </source>
</reference>
<keyword evidence="1" id="KW-0472">Membrane</keyword>
<dbReference type="RefSeq" id="WP_307356696.1">
    <property type="nucleotide sequence ID" value="NZ_JAUSTB010000001.1"/>
</dbReference>
<dbReference type="Proteomes" id="UP001239267">
    <property type="component" value="Unassembled WGS sequence"/>
</dbReference>
<dbReference type="EMBL" id="JAUSTB010000001">
    <property type="protein sequence ID" value="MDQ0144538.1"/>
    <property type="molecule type" value="Genomic_DNA"/>
</dbReference>
<dbReference type="AlphaFoldDB" id="A0AAJ1WFJ7"/>
<organism evidence="2 3">
    <name type="scientific">Pseudarthrobacter niigatensis</name>
    <dbReference type="NCBI Taxonomy" id="369935"/>
    <lineage>
        <taxon>Bacteria</taxon>
        <taxon>Bacillati</taxon>
        <taxon>Actinomycetota</taxon>
        <taxon>Actinomycetes</taxon>
        <taxon>Micrococcales</taxon>
        <taxon>Micrococcaceae</taxon>
        <taxon>Pseudarthrobacter</taxon>
    </lineage>
</organism>
<comment type="caution">
    <text evidence="2">The sequence shown here is derived from an EMBL/GenBank/DDBJ whole genome shotgun (WGS) entry which is preliminary data.</text>
</comment>
<gene>
    <name evidence="2" type="ORF">J2T23_000412</name>
</gene>
<sequence length="100" mass="9936">MGAIFGTALSLMLTVGGAAVAALDGPGAARHYLAGHVLLGVGIGLMIATAMRTAARFLMARPTPTARGTMVPVPSVDAAPVTVLPVRSGPAVPLRGRHAA</sequence>
<feature type="transmembrane region" description="Helical" evidence="1">
    <location>
        <begin position="32"/>
        <end position="51"/>
    </location>
</feature>
<name>A0AAJ1WFJ7_9MICC</name>
<evidence type="ECO:0000313" key="3">
    <source>
        <dbReference type="Proteomes" id="UP001239267"/>
    </source>
</evidence>
<evidence type="ECO:0000313" key="2">
    <source>
        <dbReference type="EMBL" id="MDQ0144538.1"/>
    </source>
</evidence>
<proteinExistence type="predicted"/>
<keyword evidence="1" id="KW-1133">Transmembrane helix</keyword>
<protein>
    <submittedName>
        <fullName evidence="2">Uncharacterized protein</fullName>
    </submittedName>
</protein>
<keyword evidence="1" id="KW-0812">Transmembrane</keyword>